<evidence type="ECO:0000313" key="2">
    <source>
        <dbReference type="Proteomes" id="UP000077628"/>
    </source>
</evidence>
<organism evidence="1 2">
    <name type="scientific">Methylomonas koyamae</name>
    <dbReference type="NCBI Taxonomy" id="702114"/>
    <lineage>
        <taxon>Bacteria</taxon>
        <taxon>Pseudomonadati</taxon>
        <taxon>Pseudomonadota</taxon>
        <taxon>Gammaproteobacteria</taxon>
        <taxon>Methylococcales</taxon>
        <taxon>Methylococcaceae</taxon>
        <taxon>Methylomonas</taxon>
    </lineage>
</organism>
<gene>
    <name evidence="1" type="ORF">A1355_07410</name>
</gene>
<dbReference type="AlphaFoldDB" id="A0A177NIQ1"/>
<accession>A0A177NIQ1</accession>
<sequence length="533" mass="59044">MYAANLASQNCRAANRQAKLNLEIFRHSSVGRFMPTQTSLPFPLESESATTWLQSLSSLPPANAANRLNQAWKTLSTSPLSGDNPLATMIGMTPPTLHLAQGLAVFARAEWPANAKSCKAAKLAIQLFRHASLAFARLASGLSDDAERGRVAMFYALQLAGFCLRTGARFYEAPSASLWKKSAQLYVLAEKQRWLNQAISVKVADFKNAGTLDAVFKRNLLFTLCAPNRYSETEIDQLFQFAGQTQHLLQFNRHDVGDFDFYWELTDSEPKPRRHPKWPLPKDSLAISTQRLGRALQQGEISVDMAVATRNRLAQHLLGYDQIFSSLTIGPAQPARLLTGFAAVSGYLQGEDRLSKIMRLSEQNHGSRATLHNMTLMPLEHEKSFFNQSPKSNGAGHLDSFEVRLLRSTSKQFLVAESTTGSFGNGDIALLYREQLAAKLVIIRQQTLFEDASLLLLEPIPGKIEPYAIDNPLGRQQCALLIDAESASAEIILPPGKYGTQTDIALAHFKSVTLLACVEHNPWFNRFKIRVGS</sequence>
<dbReference type="Proteomes" id="UP000077628">
    <property type="component" value="Unassembled WGS sequence"/>
</dbReference>
<comment type="caution">
    <text evidence="1">The sequence shown here is derived from an EMBL/GenBank/DDBJ whole genome shotgun (WGS) entry which is preliminary data.</text>
</comment>
<reference evidence="2" key="1">
    <citation type="submission" date="2016-03" db="EMBL/GenBank/DDBJ databases">
        <authorList>
            <person name="Heylen K."/>
            <person name="De Vos P."/>
            <person name="Vekeman B."/>
        </authorList>
    </citation>
    <scope>NUCLEOTIDE SEQUENCE [LARGE SCALE GENOMIC DNA]</scope>
    <source>
        <strain evidence="2">R-45383</strain>
    </source>
</reference>
<protein>
    <recommendedName>
        <fullName evidence="3">GTPase</fullName>
    </recommendedName>
</protein>
<keyword evidence="2" id="KW-1185">Reference proteome</keyword>
<dbReference type="EMBL" id="LUUK01000177">
    <property type="protein sequence ID" value="OAI17464.1"/>
    <property type="molecule type" value="Genomic_DNA"/>
</dbReference>
<evidence type="ECO:0000313" key="1">
    <source>
        <dbReference type="EMBL" id="OAI17464.1"/>
    </source>
</evidence>
<evidence type="ECO:0008006" key="3">
    <source>
        <dbReference type="Google" id="ProtNLM"/>
    </source>
</evidence>
<name>A0A177NIQ1_9GAMM</name>
<proteinExistence type="predicted"/>